<dbReference type="GO" id="GO:0031397">
    <property type="term" value="P:negative regulation of protein ubiquitination"/>
    <property type="evidence" value="ECO:0007669"/>
    <property type="project" value="TreeGrafter"/>
</dbReference>
<protein>
    <recommendedName>
        <fullName evidence="9">UBX domain-containing protein 1</fullName>
    </recommendedName>
</protein>
<evidence type="ECO:0000313" key="8">
    <source>
        <dbReference type="Proteomes" id="UP001159428"/>
    </source>
</evidence>
<reference evidence="7 8" key="1">
    <citation type="submission" date="2022-05" db="EMBL/GenBank/DDBJ databases">
        <authorList>
            <consortium name="Genoscope - CEA"/>
            <person name="William W."/>
        </authorList>
    </citation>
    <scope>NUCLEOTIDE SEQUENCE [LARGE SCALE GENOMIC DNA]</scope>
</reference>
<feature type="domain" description="UBA" evidence="5">
    <location>
        <begin position="1"/>
        <end position="39"/>
    </location>
</feature>
<dbReference type="InterPro" id="IPR009060">
    <property type="entry name" value="UBA-like_sf"/>
</dbReference>
<accession>A0AAU9XX42</accession>
<dbReference type="PROSITE" id="PS00028">
    <property type="entry name" value="ZINC_FINGER_C2H2_1"/>
    <property type="match status" value="1"/>
</dbReference>
<dbReference type="PROSITE" id="PS50033">
    <property type="entry name" value="UBX"/>
    <property type="match status" value="1"/>
</dbReference>
<dbReference type="SMART" id="SM00166">
    <property type="entry name" value="UBX"/>
    <property type="match status" value="1"/>
</dbReference>
<dbReference type="PROSITE" id="PS50030">
    <property type="entry name" value="UBA"/>
    <property type="match status" value="1"/>
</dbReference>
<dbReference type="FunFam" id="1.10.8.10:FF:000044">
    <property type="entry name" value="UBX domain-containing protein 1"/>
    <property type="match status" value="1"/>
</dbReference>
<dbReference type="AlphaFoldDB" id="A0AAU9XX42"/>
<dbReference type="SMART" id="SM00165">
    <property type="entry name" value="UBA"/>
    <property type="match status" value="1"/>
</dbReference>
<dbReference type="GO" id="GO:0036435">
    <property type="term" value="F:K48-linked polyubiquitin modification-dependent protein binding"/>
    <property type="evidence" value="ECO:0007669"/>
    <property type="project" value="TreeGrafter"/>
</dbReference>
<evidence type="ECO:0000313" key="7">
    <source>
        <dbReference type="EMBL" id="CAH3159988.1"/>
    </source>
</evidence>
<dbReference type="SUPFAM" id="SSF54236">
    <property type="entry name" value="Ubiquitin-like"/>
    <property type="match status" value="1"/>
</dbReference>
<evidence type="ECO:0000259" key="6">
    <source>
        <dbReference type="PROSITE" id="PS50033"/>
    </source>
</evidence>
<name>A0AAU9XX42_9CNID</name>
<feature type="domain" description="UBX" evidence="6">
    <location>
        <begin position="257"/>
        <end position="335"/>
    </location>
</feature>
<dbReference type="GO" id="GO:0005737">
    <property type="term" value="C:cytoplasm"/>
    <property type="evidence" value="ECO:0007669"/>
    <property type="project" value="UniProtKB-SubCell"/>
</dbReference>
<dbReference type="GO" id="GO:0005634">
    <property type="term" value="C:nucleus"/>
    <property type="evidence" value="ECO:0007669"/>
    <property type="project" value="TreeGrafter"/>
</dbReference>
<dbReference type="EMBL" id="CALNXJ010000073">
    <property type="protein sequence ID" value="CAH3159988.1"/>
    <property type="molecule type" value="Genomic_DNA"/>
</dbReference>
<dbReference type="PANTHER" id="PTHR46340:SF1">
    <property type="entry name" value="UBX DOMAIN-CONTAINING PROTEIN 1"/>
    <property type="match status" value="1"/>
</dbReference>
<dbReference type="Gene3D" id="1.10.8.10">
    <property type="entry name" value="DNA helicase RuvA subunit, C-terminal domain"/>
    <property type="match status" value="1"/>
</dbReference>
<feature type="compositionally biased region" description="Basic and acidic residues" evidence="4">
    <location>
        <begin position="150"/>
        <end position="170"/>
    </location>
</feature>
<comment type="caution">
    <text evidence="7">The sequence shown here is derived from an EMBL/GenBank/DDBJ whole genome shotgun (WGS) entry which is preliminary data.</text>
</comment>
<dbReference type="Pfam" id="PF00789">
    <property type="entry name" value="UBX"/>
    <property type="match status" value="1"/>
</dbReference>
<gene>
    <name evidence="7" type="ORF">PMEA_00032225</name>
</gene>
<keyword evidence="2" id="KW-0963">Cytoplasm</keyword>
<dbReference type="GO" id="GO:1903094">
    <property type="term" value="P:negative regulation of protein K48-linked deubiquitination"/>
    <property type="evidence" value="ECO:0007669"/>
    <property type="project" value="TreeGrafter"/>
</dbReference>
<comment type="subcellular location">
    <subcellularLocation>
        <location evidence="1">Cytoplasm</location>
    </subcellularLocation>
</comment>
<feature type="region of interest" description="Disordered" evidence="4">
    <location>
        <begin position="115"/>
        <end position="172"/>
    </location>
</feature>
<dbReference type="Proteomes" id="UP001159428">
    <property type="component" value="Unassembled WGS sequence"/>
</dbReference>
<feature type="compositionally biased region" description="Basic and acidic residues" evidence="4">
    <location>
        <begin position="129"/>
        <end position="143"/>
    </location>
</feature>
<dbReference type="InterPro" id="IPR041923">
    <property type="entry name" value="UBA_UBXN1"/>
</dbReference>
<evidence type="ECO:0000259" key="5">
    <source>
        <dbReference type="PROSITE" id="PS50030"/>
    </source>
</evidence>
<dbReference type="Pfam" id="PF24560">
    <property type="entry name" value="zf-C2H2_OTU1_C"/>
    <property type="match status" value="1"/>
</dbReference>
<dbReference type="SUPFAM" id="SSF46934">
    <property type="entry name" value="UBA-like"/>
    <property type="match status" value="1"/>
</dbReference>
<keyword evidence="8" id="KW-1185">Reference proteome</keyword>
<keyword evidence="3" id="KW-0175">Coiled coil</keyword>
<dbReference type="InterPro" id="IPR001012">
    <property type="entry name" value="UBX_dom"/>
</dbReference>
<dbReference type="InterPro" id="IPR013087">
    <property type="entry name" value="Znf_C2H2_type"/>
</dbReference>
<dbReference type="InterPro" id="IPR057766">
    <property type="entry name" value="Znf-C2H2_OTU1-like_C"/>
</dbReference>
<dbReference type="Pfam" id="PF22562">
    <property type="entry name" value="UBA_7"/>
    <property type="match status" value="1"/>
</dbReference>
<evidence type="ECO:0000256" key="1">
    <source>
        <dbReference type="ARBA" id="ARBA00004496"/>
    </source>
</evidence>
<dbReference type="PANTHER" id="PTHR46340">
    <property type="entry name" value="UBX DOMAIN-CONTAINING PROTEIN 1"/>
    <property type="match status" value="1"/>
</dbReference>
<evidence type="ECO:0000256" key="2">
    <source>
        <dbReference type="ARBA" id="ARBA00022490"/>
    </source>
</evidence>
<organism evidence="7 8">
    <name type="scientific">Pocillopora meandrina</name>
    <dbReference type="NCBI Taxonomy" id="46732"/>
    <lineage>
        <taxon>Eukaryota</taxon>
        <taxon>Metazoa</taxon>
        <taxon>Cnidaria</taxon>
        <taxon>Anthozoa</taxon>
        <taxon>Hexacorallia</taxon>
        <taxon>Scleractinia</taxon>
        <taxon>Astrocoeniina</taxon>
        <taxon>Pocilloporidae</taxon>
        <taxon>Pocillopora</taxon>
    </lineage>
</organism>
<dbReference type="CDD" id="cd01772">
    <property type="entry name" value="UBX_UBXN1"/>
    <property type="match status" value="1"/>
</dbReference>
<sequence>MSEIDILVEMGFPRNRAEKALAVTGNKGVEQAMEWLLAHSEDPDIDEPYKPPVGHVLGQDDEAASSDGASEKVPVENLDHSSAAAGSSAEPQQALSLVCDDCGKRLKSENDVQMHAARSGHSNFSESTEEIKPLTEEEKKQQQEKLQQILKERREQKLANEKKEALEKEKSRRKFGKELTTVKQKMEYQEALKIANERKREKMEERLAKQRVKDQIARDRAERAGKFGKGGADPQPVNAAATAAPAQTVQPAAVEKKQHTTCKLQFRLTNGSTITGTFQATDTLEAVRNYIHDNRTDGSTPFNLMTTFPRKTYTDGDMETSLQDAGLVPSAVLILTKI</sequence>
<evidence type="ECO:0008006" key="9">
    <source>
        <dbReference type="Google" id="ProtNLM"/>
    </source>
</evidence>
<dbReference type="CDD" id="cd14302">
    <property type="entry name" value="UBA_UBXN1"/>
    <property type="match status" value="1"/>
</dbReference>
<dbReference type="InterPro" id="IPR015940">
    <property type="entry name" value="UBA"/>
</dbReference>
<feature type="compositionally biased region" description="Basic and acidic residues" evidence="4">
    <location>
        <begin position="69"/>
        <end position="79"/>
    </location>
</feature>
<dbReference type="Gene3D" id="3.10.20.90">
    <property type="entry name" value="Phosphatidylinositol 3-kinase Catalytic Subunit, Chain A, domain 1"/>
    <property type="match status" value="1"/>
</dbReference>
<feature type="region of interest" description="Disordered" evidence="4">
    <location>
        <begin position="42"/>
        <end position="93"/>
    </location>
</feature>
<evidence type="ECO:0000256" key="4">
    <source>
        <dbReference type="SAM" id="MobiDB-lite"/>
    </source>
</evidence>
<dbReference type="GO" id="GO:0032435">
    <property type="term" value="P:negative regulation of proteasomal ubiquitin-dependent protein catabolic process"/>
    <property type="evidence" value="ECO:0007669"/>
    <property type="project" value="TreeGrafter"/>
</dbReference>
<dbReference type="InterPro" id="IPR029071">
    <property type="entry name" value="Ubiquitin-like_domsf"/>
</dbReference>
<proteinExistence type="predicted"/>
<evidence type="ECO:0000256" key="3">
    <source>
        <dbReference type="ARBA" id="ARBA00023054"/>
    </source>
</evidence>